<sequence>MARYAFTLAALVAIAQAIMITSPSMDGVWDLSEGAQTITWSSVSTDTSVVDIYLVHMAAHPPIMDKLFANVDINKGSESVSGLQLPTGENYQINFVSPGKPEQILAQSQQFTVKGQASGASSTLGGYTGASATPSTSYSSSTSSHTPTLSSSYSETAASSSSTAPPTKSSSLTSSSGTAPTATPTTKPTGTATNTATATGTYKSSPTGSSNSTETSGSDSDSGSGSKSGSSKTASASASKTAPASGAAATSIPMMGLLVGAAAFFL</sequence>
<feature type="domain" description="Yeast cell wall synthesis Kre9/Knh1-like N-terminal" evidence="4">
    <location>
        <begin position="22"/>
        <end position="113"/>
    </location>
</feature>
<dbReference type="EMBL" id="CP063412">
    <property type="protein sequence ID" value="QSZ37124.1"/>
    <property type="molecule type" value="Genomic_DNA"/>
</dbReference>
<evidence type="ECO:0000259" key="4">
    <source>
        <dbReference type="Pfam" id="PF10342"/>
    </source>
</evidence>
<feature type="signal peptide" evidence="3">
    <location>
        <begin position="1"/>
        <end position="17"/>
    </location>
</feature>
<evidence type="ECO:0000313" key="5">
    <source>
        <dbReference type="EMBL" id="QSZ37124.1"/>
    </source>
</evidence>
<gene>
    <name evidence="5" type="ORF">DSL72_009217</name>
</gene>
<dbReference type="AlphaFoldDB" id="A0A8A3PQF6"/>
<evidence type="ECO:0000256" key="2">
    <source>
        <dbReference type="SAM" id="MobiDB-lite"/>
    </source>
</evidence>
<organism evidence="5 6">
    <name type="scientific">Monilinia vaccinii-corymbosi</name>
    <dbReference type="NCBI Taxonomy" id="61207"/>
    <lineage>
        <taxon>Eukaryota</taxon>
        <taxon>Fungi</taxon>
        <taxon>Dikarya</taxon>
        <taxon>Ascomycota</taxon>
        <taxon>Pezizomycotina</taxon>
        <taxon>Leotiomycetes</taxon>
        <taxon>Helotiales</taxon>
        <taxon>Sclerotiniaceae</taxon>
        <taxon>Monilinia</taxon>
    </lineage>
</organism>
<feature type="region of interest" description="Disordered" evidence="2">
    <location>
        <begin position="128"/>
        <end position="248"/>
    </location>
</feature>
<dbReference type="Pfam" id="PF10342">
    <property type="entry name" value="Kre9_KNH"/>
    <property type="match status" value="1"/>
</dbReference>
<evidence type="ECO:0000313" key="6">
    <source>
        <dbReference type="Proteomes" id="UP000672032"/>
    </source>
</evidence>
<name>A0A8A3PQF6_9HELO</name>
<dbReference type="Proteomes" id="UP000672032">
    <property type="component" value="Chromosome 8"/>
</dbReference>
<accession>A0A8A3PQF6</accession>
<evidence type="ECO:0000256" key="3">
    <source>
        <dbReference type="SAM" id="SignalP"/>
    </source>
</evidence>
<keyword evidence="1 3" id="KW-0732">Signal</keyword>
<dbReference type="OrthoDB" id="5316007at2759"/>
<proteinExistence type="predicted"/>
<dbReference type="InterPro" id="IPR052479">
    <property type="entry name" value="GPI-anchor_Adhesion_Reg"/>
</dbReference>
<keyword evidence="6" id="KW-1185">Reference proteome</keyword>
<dbReference type="InterPro" id="IPR018466">
    <property type="entry name" value="Kre9/Knh1-like_N"/>
</dbReference>
<reference evidence="5" key="1">
    <citation type="submission" date="2020-10" db="EMBL/GenBank/DDBJ databases">
        <title>Genome Sequence of Monilinia vaccinii-corymbosi Sheds Light on Mummy Berry Disease Infection of Blueberry and Mating Type.</title>
        <authorList>
            <person name="Yow A.G."/>
            <person name="Zhang Y."/>
            <person name="Bansal K."/>
            <person name="Eacker S.M."/>
            <person name="Sullivan S."/>
            <person name="Liachko I."/>
            <person name="Cubeta M.A."/>
            <person name="Rollins J.A."/>
            <person name="Ashrafi H."/>
        </authorList>
    </citation>
    <scope>NUCLEOTIDE SEQUENCE</scope>
    <source>
        <strain evidence="5">RL-1</strain>
    </source>
</reference>
<dbReference type="PANTHER" id="PTHR35185">
    <property type="entry name" value="SERINE/THREONINE-RICH PROTEIN ADG2-RELATED"/>
    <property type="match status" value="1"/>
</dbReference>
<protein>
    <recommendedName>
        <fullName evidence="4">Yeast cell wall synthesis Kre9/Knh1-like N-terminal domain-containing protein</fullName>
    </recommendedName>
</protein>
<evidence type="ECO:0000256" key="1">
    <source>
        <dbReference type="ARBA" id="ARBA00022729"/>
    </source>
</evidence>
<feature type="compositionally biased region" description="Low complexity" evidence="2">
    <location>
        <begin position="129"/>
        <end position="248"/>
    </location>
</feature>
<dbReference type="PANTHER" id="PTHR35185:SF1">
    <property type="entry name" value="UPF0619 GPI-ANCHORED MEMBRANE PROTEIN C1322.10"/>
    <property type="match status" value="1"/>
</dbReference>
<feature type="chain" id="PRO_5032987725" description="Yeast cell wall synthesis Kre9/Knh1-like N-terminal domain-containing protein" evidence="3">
    <location>
        <begin position="18"/>
        <end position="266"/>
    </location>
</feature>